<dbReference type="FunFam" id="3.90.1150.10:FF:000160">
    <property type="entry name" value="Similar to aspartate aminotransferase"/>
    <property type="match status" value="1"/>
</dbReference>
<keyword evidence="6 10" id="KW-0808">Transferase</keyword>
<evidence type="ECO:0000256" key="7">
    <source>
        <dbReference type="ARBA" id="ARBA00022898"/>
    </source>
</evidence>
<comment type="catalytic activity">
    <reaction evidence="9 10">
        <text>L-aspartate + 2-oxoglutarate = oxaloacetate + L-glutamate</text>
        <dbReference type="Rhea" id="RHEA:21824"/>
        <dbReference type="ChEBI" id="CHEBI:16452"/>
        <dbReference type="ChEBI" id="CHEBI:16810"/>
        <dbReference type="ChEBI" id="CHEBI:29985"/>
        <dbReference type="ChEBI" id="CHEBI:29991"/>
        <dbReference type="EC" id="2.6.1.1"/>
    </reaction>
</comment>
<comment type="cofactor">
    <cofactor evidence="1">
        <name>pyridoxal 5'-phosphate</name>
        <dbReference type="ChEBI" id="CHEBI:597326"/>
    </cofactor>
</comment>
<dbReference type="GeneID" id="37029108"/>
<dbReference type="OrthoDB" id="6752799at2759"/>
<name>A0A316V2E9_9BASI</name>
<dbReference type="InterPro" id="IPR015421">
    <property type="entry name" value="PyrdxlP-dep_Trfase_major"/>
</dbReference>
<dbReference type="CDD" id="cd00609">
    <property type="entry name" value="AAT_like"/>
    <property type="match status" value="1"/>
</dbReference>
<dbReference type="GO" id="GO:0005759">
    <property type="term" value="C:mitochondrial matrix"/>
    <property type="evidence" value="ECO:0007669"/>
    <property type="project" value="UniProtKB-SubCell"/>
</dbReference>
<dbReference type="InterPro" id="IPR004839">
    <property type="entry name" value="Aminotransferase_I/II_large"/>
</dbReference>
<dbReference type="Proteomes" id="UP000245884">
    <property type="component" value="Unassembled WGS sequence"/>
</dbReference>
<dbReference type="InterPro" id="IPR015424">
    <property type="entry name" value="PyrdxlP-dep_Trfase"/>
</dbReference>
<evidence type="ECO:0000256" key="3">
    <source>
        <dbReference type="ARBA" id="ARBA00007441"/>
    </source>
</evidence>
<reference evidence="12 13" key="1">
    <citation type="journal article" date="2018" name="Mol. Biol. Evol.">
        <title>Broad Genomic Sampling Reveals a Smut Pathogenic Ancestry of the Fungal Clade Ustilaginomycotina.</title>
        <authorList>
            <person name="Kijpornyongpan T."/>
            <person name="Mondo S.J."/>
            <person name="Barry K."/>
            <person name="Sandor L."/>
            <person name="Lee J."/>
            <person name="Lipzen A."/>
            <person name="Pangilinan J."/>
            <person name="LaButti K."/>
            <person name="Hainaut M."/>
            <person name="Henrissat B."/>
            <person name="Grigoriev I.V."/>
            <person name="Spatafora J.W."/>
            <person name="Aime M.C."/>
        </authorList>
    </citation>
    <scope>NUCLEOTIDE SEQUENCE [LARGE SCALE GENOMIC DNA]</scope>
    <source>
        <strain evidence="12 13">MCA 5214</strain>
    </source>
</reference>
<comment type="miscellaneous">
    <text evidence="10">In eukaryotes there are cytoplasmic, mitochondrial and chloroplastic isozymes.</text>
</comment>
<dbReference type="Gene3D" id="3.90.1150.10">
    <property type="entry name" value="Aspartate Aminotransferase, domain 1"/>
    <property type="match status" value="1"/>
</dbReference>
<dbReference type="PANTHER" id="PTHR11879:SF22">
    <property type="entry name" value="ASPARTATE AMINOTRANSFERASE, MITOCHONDRIAL"/>
    <property type="match status" value="1"/>
</dbReference>
<comment type="subunit">
    <text evidence="4 10">Homodimer.</text>
</comment>
<dbReference type="STRING" id="1569628.A0A316V2E9"/>
<evidence type="ECO:0000256" key="4">
    <source>
        <dbReference type="ARBA" id="ARBA00011738"/>
    </source>
</evidence>
<keyword evidence="5 10" id="KW-0032">Aminotransferase</keyword>
<evidence type="ECO:0000259" key="11">
    <source>
        <dbReference type="Pfam" id="PF00155"/>
    </source>
</evidence>
<dbReference type="InterPro" id="IPR015422">
    <property type="entry name" value="PyrdxlP-dep_Trfase_small"/>
</dbReference>
<comment type="subcellular location">
    <subcellularLocation>
        <location evidence="2">Mitochondrion matrix</location>
    </subcellularLocation>
</comment>
<evidence type="ECO:0000313" key="12">
    <source>
        <dbReference type="EMBL" id="PWN30741.1"/>
    </source>
</evidence>
<dbReference type="InterPro" id="IPR004838">
    <property type="entry name" value="NHTrfase_class1_PyrdxlP-BS"/>
</dbReference>
<feature type="non-terminal residue" evidence="12">
    <location>
        <position position="438"/>
    </location>
</feature>
<dbReference type="PANTHER" id="PTHR11879">
    <property type="entry name" value="ASPARTATE AMINOTRANSFERASE"/>
    <property type="match status" value="1"/>
</dbReference>
<proteinExistence type="inferred from homology"/>
<evidence type="ECO:0000313" key="13">
    <source>
        <dbReference type="Proteomes" id="UP000245884"/>
    </source>
</evidence>
<dbReference type="FunFam" id="3.90.1150.10:FF:000001">
    <property type="entry name" value="Aspartate aminotransferase"/>
    <property type="match status" value="1"/>
</dbReference>
<evidence type="ECO:0000256" key="10">
    <source>
        <dbReference type="RuleBase" id="RU000480"/>
    </source>
</evidence>
<evidence type="ECO:0000256" key="9">
    <source>
        <dbReference type="ARBA" id="ARBA00049185"/>
    </source>
</evidence>
<dbReference type="EC" id="2.6.1.1" evidence="10"/>
<dbReference type="GO" id="GO:0030170">
    <property type="term" value="F:pyridoxal phosphate binding"/>
    <property type="evidence" value="ECO:0007669"/>
    <property type="project" value="InterPro"/>
</dbReference>
<feature type="domain" description="Aminotransferase class I/classII large" evidence="11">
    <location>
        <begin position="66"/>
        <end position="434"/>
    </location>
</feature>
<evidence type="ECO:0000256" key="6">
    <source>
        <dbReference type="ARBA" id="ARBA00022679"/>
    </source>
</evidence>
<dbReference type="NCBIfam" id="NF006719">
    <property type="entry name" value="PRK09257.1"/>
    <property type="match status" value="1"/>
</dbReference>
<accession>A0A316V2E9</accession>
<protein>
    <recommendedName>
        <fullName evidence="10">Aspartate aminotransferase</fullName>
        <ecNumber evidence="10">2.6.1.1</ecNumber>
    </recommendedName>
</protein>
<dbReference type="AlphaFoldDB" id="A0A316V2E9"/>
<keyword evidence="8" id="KW-0496">Mitochondrion</keyword>
<dbReference type="PRINTS" id="PR00799">
    <property type="entry name" value="TRANSAMINASE"/>
</dbReference>
<keyword evidence="13" id="KW-1185">Reference proteome</keyword>
<keyword evidence="7" id="KW-0663">Pyridoxal phosphate</keyword>
<dbReference type="SUPFAM" id="SSF53383">
    <property type="entry name" value="PLP-dependent transferases"/>
    <property type="match status" value="1"/>
</dbReference>
<dbReference type="Pfam" id="PF00155">
    <property type="entry name" value="Aminotran_1_2"/>
    <property type="match status" value="1"/>
</dbReference>
<comment type="similarity">
    <text evidence="3">Belongs to the class-I pyridoxal-phosphate-dependent aminotransferase family.</text>
</comment>
<dbReference type="PROSITE" id="PS00105">
    <property type="entry name" value="AA_TRANSFER_CLASS_1"/>
    <property type="match status" value="1"/>
</dbReference>
<dbReference type="GO" id="GO:0004069">
    <property type="term" value="F:L-aspartate:2-oxoglutarate aminotransferase activity"/>
    <property type="evidence" value="ECO:0007669"/>
    <property type="project" value="UniProtKB-EC"/>
</dbReference>
<evidence type="ECO:0000256" key="1">
    <source>
        <dbReference type="ARBA" id="ARBA00001933"/>
    </source>
</evidence>
<organism evidence="12 13">
    <name type="scientific">Jaminaea rosea</name>
    <dbReference type="NCBI Taxonomy" id="1569628"/>
    <lineage>
        <taxon>Eukaryota</taxon>
        <taxon>Fungi</taxon>
        <taxon>Dikarya</taxon>
        <taxon>Basidiomycota</taxon>
        <taxon>Ustilaginomycotina</taxon>
        <taxon>Exobasidiomycetes</taxon>
        <taxon>Microstromatales</taxon>
        <taxon>Microstromatales incertae sedis</taxon>
        <taxon>Jaminaea</taxon>
    </lineage>
</organism>
<dbReference type="Gene3D" id="3.40.640.10">
    <property type="entry name" value="Type I PLP-dependent aspartate aminotransferase-like (Major domain)"/>
    <property type="match status" value="1"/>
</dbReference>
<evidence type="ECO:0000256" key="8">
    <source>
        <dbReference type="ARBA" id="ARBA00023128"/>
    </source>
</evidence>
<dbReference type="GO" id="GO:0006533">
    <property type="term" value="P:L-aspartate catabolic process"/>
    <property type="evidence" value="ECO:0007669"/>
    <property type="project" value="TreeGrafter"/>
</dbReference>
<dbReference type="FunFam" id="3.40.640.10:FF:000026">
    <property type="entry name" value="Aspartate aminotransferase"/>
    <property type="match status" value="1"/>
</dbReference>
<evidence type="ECO:0000256" key="5">
    <source>
        <dbReference type="ARBA" id="ARBA00022576"/>
    </source>
</evidence>
<evidence type="ECO:0000256" key="2">
    <source>
        <dbReference type="ARBA" id="ARBA00004305"/>
    </source>
</evidence>
<sequence>MLSRTAVQSLRVAASRRATASATVAAPRLYAVARAAPQSTWAHVQGGPPDPILGVTEAFKKDTDSRKINLGVGAYRDENGKPYVLPSVRKAEEQVLAQKYDKEYLPITGFPDFVKNAVVLAYGKDSKPIKEGRVAATQSISGTGALRIGGAFLARHYPHSKTIYLPTPSWGNHTPTFKDSGLEVKQYRYYDKETVGLDFKGLIEDLKNAPEKSIVLLHACAHNPTGVDPTQEQWKEISEVVKAKGHFPFFDMAYQGFASGDVDRDAFALRHFVAEGHQVALSQSFAKNMGLYGERVGCFSLVTGSPEEQSRVDSQVKIVVRPMYSNPPVHGARIAGTILNDAQLYQQWLGEVKGMADRINGMRSTLKNLLVKELGNKNNWDHITNQIGMFAFLGITPEQVHELSTKHHIYLTKDGRISVAGITDHNVRHLAESLHKVT</sequence>
<gene>
    <name evidence="12" type="ORF">BDZ90DRAFT_236070</name>
</gene>
<dbReference type="RefSeq" id="XP_025365353.1">
    <property type="nucleotide sequence ID" value="XM_025507285.1"/>
</dbReference>
<dbReference type="InterPro" id="IPR000796">
    <property type="entry name" value="Asp_trans"/>
</dbReference>
<dbReference type="EMBL" id="KZ819662">
    <property type="protein sequence ID" value="PWN30741.1"/>
    <property type="molecule type" value="Genomic_DNA"/>
</dbReference>